<name>A0A126V0U1_9RHOB</name>
<proteinExistence type="predicted"/>
<dbReference type="RefSeq" id="WP_062628251.1">
    <property type="nucleotide sequence ID" value="NZ_CP014327.1"/>
</dbReference>
<gene>
    <name evidence="1" type="ORF">RC74_12340</name>
</gene>
<keyword evidence="2" id="KW-1185">Reference proteome</keyword>
<sequence>MRGLKLACLSIAGLVAAFVLHVPVLTVYSNLSTSSDLRAYPSLSQGVKSQNYEIERLVHGASEIWFDHQANNYLIIADLIKGGKVEYSGRFIVTVGEDGHFIEHRRVTSTDPLPDFDADPRFSMLNTTPERMYVPSYRFDALEGQLDLVKYQFTAFSEWPYFYYFIPVIPFDWTGIGYFNLKHQGETLSFQLPTNFYGGPLYTTSNIDGQLYVARREKDALGVGFLEVAESSYTHSMDGGETHREAYGLHVIRPRRH</sequence>
<dbReference type="KEGG" id="hat:RC74_12340"/>
<evidence type="ECO:0000313" key="2">
    <source>
        <dbReference type="Proteomes" id="UP000070371"/>
    </source>
</evidence>
<dbReference type="AlphaFoldDB" id="A0A126V0U1"/>
<protein>
    <submittedName>
        <fullName evidence="1">Uncharacterized protein</fullName>
    </submittedName>
</protein>
<reference evidence="1 2" key="1">
    <citation type="submission" date="2016-02" db="EMBL/GenBank/DDBJ databases">
        <title>Complete genome sequence of Halocynthiibacter arcticus PAMC 20958t from arctic marine sediment.</title>
        <authorList>
            <person name="Lee Y.M."/>
            <person name="Baek K."/>
            <person name="Lee H.K."/>
            <person name="Shin S.C."/>
        </authorList>
    </citation>
    <scope>NUCLEOTIDE SEQUENCE [LARGE SCALE GENOMIC DNA]</scope>
    <source>
        <strain evidence="1">PAMC 20958</strain>
    </source>
</reference>
<organism evidence="1 2">
    <name type="scientific">Falsihalocynthiibacter arcticus</name>
    <dbReference type="NCBI Taxonomy" id="1579316"/>
    <lineage>
        <taxon>Bacteria</taxon>
        <taxon>Pseudomonadati</taxon>
        <taxon>Pseudomonadota</taxon>
        <taxon>Alphaproteobacteria</taxon>
        <taxon>Rhodobacterales</taxon>
        <taxon>Roseobacteraceae</taxon>
        <taxon>Falsihalocynthiibacter</taxon>
    </lineage>
</organism>
<dbReference type="Proteomes" id="UP000070371">
    <property type="component" value="Chromosome"/>
</dbReference>
<accession>A0A126V0U1</accession>
<dbReference type="EMBL" id="CP014327">
    <property type="protein sequence ID" value="AML51951.1"/>
    <property type="molecule type" value="Genomic_DNA"/>
</dbReference>
<dbReference type="STRING" id="1579316.RC74_12340"/>
<evidence type="ECO:0000313" key="1">
    <source>
        <dbReference type="EMBL" id="AML51951.1"/>
    </source>
</evidence>